<accession>A0A8S0YZH1</accession>
<comment type="caution">
    <text evidence="2">The sequence shown here is derived from an EMBL/GenBank/DDBJ whole genome shotgun (WGS) entry which is preliminary data.</text>
</comment>
<dbReference type="AlphaFoldDB" id="A0A8S0YZH1"/>
<evidence type="ECO:0000313" key="3">
    <source>
        <dbReference type="Proteomes" id="UP000494106"/>
    </source>
</evidence>
<reference evidence="2 3" key="1">
    <citation type="submission" date="2020-04" db="EMBL/GenBank/DDBJ databases">
        <authorList>
            <person name="Wallbank WR R."/>
            <person name="Pardo Diaz C."/>
            <person name="Kozak K."/>
            <person name="Martin S."/>
            <person name="Jiggins C."/>
            <person name="Moest M."/>
            <person name="Warren A I."/>
            <person name="Byers J.R.P. K."/>
            <person name="Montejo-Kovacevich G."/>
            <person name="Yen C E."/>
        </authorList>
    </citation>
    <scope>NUCLEOTIDE SEQUENCE [LARGE SCALE GENOMIC DNA]</scope>
</reference>
<evidence type="ECO:0000256" key="1">
    <source>
        <dbReference type="SAM" id="MobiDB-lite"/>
    </source>
</evidence>
<proteinExistence type="predicted"/>
<feature type="compositionally biased region" description="Polar residues" evidence="1">
    <location>
        <begin position="1"/>
        <end position="12"/>
    </location>
</feature>
<feature type="compositionally biased region" description="Basic and acidic residues" evidence="1">
    <location>
        <begin position="72"/>
        <end position="133"/>
    </location>
</feature>
<feature type="region of interest" description="Disordered" evidence="1">
    <location>
        <begin position="1"/>
        <end position="150"/>
    </location>
</feature>
<organism evidence="2 3">
    <name type="scientific">Arctia plantaginis</name>
    <name type="common">Wood tiger moth</name>
    <name type="synonym">Phalaena plantaginis</name>
    <dbReference type="NCBI Taxonomy" id="874455"/>
    <lineage>
        <taxon>Eukaryota</taxon>
        <taxon>Metazoa</taxon>
        <taxon>Ecdysozoa</taxon>
        <taxon>Arthropoda</taxon>
        <taxon>Hexapoda</taxon>
        <taxon>Insecta</taxon>
        <taxon>Pterygota</taxon>
        <taxon>Neoptera</taxon>
        <taxon>Endopterygota</taxon>
        <taxon>Lepidoptera</taxon>
        <taxon>Glossata</taxon>
        <taxon>Ditrysia</taxon>
        <taxon>Noctuoidea</taxon>
        <taxon>Erebidae</taxon>
        <taxon>Arctiinae</taxon>
        <taxon>Arctia</taxon>
    </lineage>
</organism>
<gene>
    <name evidence="2" type="ORF">APLA_LOCUS2657</name>
</gene>
<dbReference type="EMBL" id="CADEBC010000208">
    <property type="protein sequence ID" value="CAB3225946.1"/>
    <property type="molecule type" value="Genomic_DNA"/>
</dbReference>
<evidence type="ECO:0000313" key="2">
    <source>
        <dbReference type="EMBL" id="CAB3225946.1"/>
    </source>
</evidence>
<keyword evidence="3" id="KW-1185">Reference proteome</keyword>
<dbReference type="OrthoDB" id="6608749at2759"/>
<sequence>MQENNNFETIISTWRRLSGEQTEAAGVSMSGDSPDFKPHKKKEEETDLLMPDRSKAPTATIATASAEIPTDSSEKSEEKQEFIQRDKEDTKDAAGDTNDRDLKSDKSDDYFENDKVTNKSDKQESEKYGDKVDSVYLRPPPAHKARSNASTVEEEDCGIRCLYYTLQCCDCVLM</sequence>
<dbReference type="Proteomes" id="UP000494106">
    <property type="component" value="Unassembled WGS sequence"/>
</dbReference>
<name>A0A8S0YZH1_ARCPL</name>
<feature type="compositionally biased region" description="Basic and acidic residues" evidence="1">
    <location>
        <begin position="34"/>
        <end position="55"/>
    </location>
</feature>
<protein>
    <submittedName>
        <fullName evidence="2">Uncharacterized protein</fullName>
    </submittedName>
</protein>